<evidence type="ECO:0000256" key="1">
    <source>
        <dbReference type="SAM" id="SignalP"/>
    </source>
</evidence>
<name>A0A4Y2G654_ARAVE</name>
<dbReference type="Proteomes" id="UP000499080">
    <property type="component" value="Unassembled WGS sequence"/>
</dbReference>
<evidence type="ECO:0000313" key="2">
    <source>
        <dbReference type="EMBL" id="GBM49322.1"/>
    </source>
</evidence>
<dbReference type="AlphaFoldDB" id="A0A4Y2G654"/>
<keyword evidence="1" id="KW-0732">Signal</keyword>
<sequence>MKWFFFTFVLVLVLFGSLNARGCPPNEHYDCGTPCPLDCTSFKGAPAICRTGTKCQCYCDYPLIRECPDPRECPCIPRSECPS</sequence>
<keyword evidence="3" id="KW-1185">Reference proteome</keyword>
<comment type="caution">
    <text evidence="2">The sequence shown here is derived from an EMBL/GenBank/DDBJ whole genome shotgun (WGS) entry which is preliminary data.</text>
</comment>
<accession>A0A4Y2G654</accession>
<feature type="chain" id="PRO_5021433835" description="TIL domain-containing protein" evidence="1">
    <location>
        <begin position="21"/>
        <end position="83"/>
    </location>
</feature>
<organism evidence="2 3">
    <name type="scientific">Araneus ventricosus</name>
    <name type="common">Orbweaver spider</name>
    <name type="synonym">Epeira ventricosa</name>
    <dbReference type="NCBI Taxonomy" id="182803"/>
    <lineage>
        <taxon>Eukaryota</taxon>
        <taxon>Metazoa</taxon>
        <taxon>Ecdysozoa</taxon>
        <taxon>Arthropoda</taxon>
        <taxon>Chelicerata</taxon>
        <taxon>Arachnida</taxon>
        <taxon>Araneae</taxon>
        <taxon>Araneomorphae</taxon>
        <taxon>Entelegynae</taxon>
        <taxon>Araneoidea</taxon>
        <taxon>Araneidae</taxon>
        <taxon>Araneus</taxon>
    </lineage>
</organism>
<feature type="signal peptide" evidence="1">
    <location>
        <begin position="1"/>
        <end position="20"/>
    </location>
</feature>
<dbReference type="EMBL" id="BGPR01001250">
    <property type="protein sequence ID" value="GBM49322.1"/>
    <property type="molecule type" value="Genomic_DNA"/>
</dbReference>
<reference evidence="2 3" key="1">
    <citation type="journal article" date="2019" name="Sci. Rep.">
        <title>Orb-weaving spider Araneus ventricosus genome elucidates the spidroin gene catalogue.</title>
        <authorList>
            <person name="Kono N."/>
            <person name="Nakamura H."/>
            <person name="Ohtoshi R."/>
            <person name="Moran D.A.P."/>
            <person name="Shinohara A."/>
            <person name="Yoshida Y."/>
            <person name="Fujiwara M."/>
            <person name="Mori M."/>
            <person name="Tomita M."/>
            <person name="Arakawa K."/>
        </authorList>
    </citation>
    <scope>NUCLEOTIDE SEQUENCE [LARGE SCALE GENOMIC DNA]</scope>
</reference>
<gene>
    <name evidence="2" type="ORF">AVEN_199033_1</name>
</gene>
<evidence type="ECO:0000313" key="3">
    <source>
        <dbReference type="Proteomes" id="UP000499080"/>
    </source>
</evidence>
<evidence type="ECO:0008006" key="4">
    <source>
        <dbReference type="Google" id="ProtNLM"/>
    </source>
</evidence>
<proteinExistence type="predicted"/>
<protein>
    <recommendedName>
        <fullName evidence="4">TIL domain-containing protein</fullName>
    </recommendedName>
</protein>